<dbReference type="EMBL" id="CP006608">
    <property type="protein sequence ID" value="AGR57869.1"/>
    <property type="molecule type" value="Genomic_DNA"/>
</dbReference>
<dbReference type="HOGENOM" id="CLU_3276244_0_0_6"/>
<dbReference type="KEGG" id="sbz:A464_683"/>
<name>S5MT88_SALBN</name>
<gene>
    <name evidence="1" type="ORF">A464_683</name>
</gene>
<evidence type="ECO:0000313" key="2">
    <source>
        <dbReference type="Proteomes" id="UP000015042"/>
    </source>
</evidence>
<protein>
    <submittedName>
        <fullName evidence="1">Uncharacterized protein</fullName>
    </submittedName>
</protein>
<evidence type="ECO:0000313" key="1">
    <source>
        <dbReference type="EMBL" id="AGR57869.1"/>
    </source>
</evidence>
<dbReference type="AlphaFoldDB" id="S5MT88"/>
<sequence>MSIDCYYKKYIYEAGEYANKNYKGFEGNSPGIFSCSVIKHY</sequence>
<proteinExistence type="predicted"/>
<dbReference type="PATRIC" id="fig|1197719.3.peg.682"/>
<reference evidence="1 2" key="1">
    <citation type="submission" date="2013-07" db="EMBL/GenBank/DDBJ databases">
        <title>Genome sequence of Salmonella bongori N268-08 - a rare clinical isolate.</title>
        <authorList>
            <person name="Marti R."/>
            <person name="Hagens S."/>
            <person name="Loessner M.J."/>
            <person name="Klumpp J."/>
        </authorList>
    </citation>
    <scope>NUCLEOTIDE SEQUENCE [LARGE SCALE GENOMIC DNA]</scope>
    <source>
        <strain evidence="1 2">N268-08</strain>
    </source>
</reference>
<organism evidence="1 2">
    <name type="scientific">Salmonella bongori N268-08</name>
    <dbReference type="NCBI Taxonomy" id="1197719"/>
    <lineage>
        <taxon>Bacteria</taxon>
        <taxon>Pseudomonadati</taxon>
        <taxon>Pseudomonadota</taxon>
        <taxon>Gammaproteobacteria</taxon>
        <taxon>Enterobacterales</taxon>
        <taxon>Enterobacteriaceae</taxon>
        <taxon>Salmonella</taxon>
    </lineage>
</organism>
<accession>S5MT88</accession>
<dbReference type="Proteomes" id="UP000015042">
    <property type="component" value="Chromosome"/>
</dbReference>